<feature type="transmembrane region" description="Helical" evidence="5">
    <location>
        <begin position="397"/>
        <end position="423"/>
    </location>
</feature>
<keyword evidence="2 5" id="KW-0812">Transmembrane</keyword>
<evidence type="ECO:0000256" key="3">
    <source>
        <dbReference type="ARBA" id="ARBA00022989"/>
    </source>
</evidence>
<keyword evidence="4 5" id="KW-0472">Membrane</keyword>
<reference evidence="7 8" key="1">
    <citation type="submission" date="2018-11" db="EMBL/GenBank/DDBJ databases">
        <authorList>
            <consortium name="Pathogen Informatics"/>
        </authorList>
    </citation>
    <scope>NUCLEOTIDE SEQUENCE [LARGE SCALE GENOMIC DNA]</scope>
    <source>
        <strain evidence="7 8">NST_G2</strain>
    </source>
</reference>
<protein>
    <recommendedName>
        <fullName evidence="6">Major facilitator superfamily (MFS) profile domain-containing protein</fullName>
    </recommendedName>
</protein>
<dbReference type="PANTHER" id="PTHR11662:SF40">
    <property type="entry name" value="MAJOR FACILITATOR SUPERFAMILY (MFS) PROFILE DOMAIN-CONTAINING PROTEIN"/>
    <property type="match status" value="1"/>
</dbReference>
<proteinExistence type="predicted"/>
<dbReference type="InterPro" id="IPR020846">
    <property type="entry name" value="MFS_dom"/>
</dbReference>
<organism evidence="7 8">
    <name type="scientific">Schistocephalus solidus</name>
    <name type="common">Tapeworm</name>
    <dbReference type="NCBI Taxonomy" id="70667"/>
    <lineage>
        <taxon>Eukaryota</taxon>
        <taxon>Metazoa</taxon>
        <taxon>Spiralia</taxon>
        <taxon>Lophotrochozoa</taxon>
        <taxon>Platyhelminthes</taxon>
        <taxon>Cestoda</taxon>
        <taxon>Eucestoda</taxon>
        <taxon>Diphyllobothriidea</taxon>
        <taxon>Diphyllobothriidae</taxon>
        <taxon>Schistocephalus</taxon>
    </lineage>
</organism>
<dbReference type="InterPro" id="IPR044777">
    <property type="entry name" value="SLC17A9-like"/>
</dbReference>
<feature type="domain" description="Major facilitator superfamily (MFS) profile" evidence="6">
    <location>
        <begin position="30"/>
        <end position="455"/>
    </location>
</feature>
<sequence>MFSEMGAPGWQRYRGAYDGFMKPVNIPLKIIILCCIANFINSADRVLMPITIISMADEFNWDMHTQGWILSSFSVGYLSSLIAGGSAAKKYGGKRVLTLAVFLWSISAFFTPYFASSWMVMVFFRFLLGVGEGIGKRFHPVNFVPKQVLRNSNACTAAMVILGQIGLPTIFHIFAYAVSPEERGRAFSYLIAMGSIGQTAAGLISPHIYWPLVFFIFGGTGLIWVALWILFTKSVVECELDAQEYLAPPTKVSEQSTPWRECFTRRPLWAIYCAHFSMNWSNYIIMQWLPTYLVRFLGGGPTEIMLTALPYVANSLCGIAAGHFADNLVRRRWSVLCVRRLMTCIGLVGPGLLLVVFSASSSIPVAVFLISLSMGFSACNSAGHLSSHAEVAPNHAGITFAISNTLATIPGILCGPLTAHIVVHSNGRWFPVFILAGFINIVGAVVYASHSSATPVI</sequence>
<feature type="transmembrane region" description="Helical" evidence="5">
    <location>
        <begin position="269"/>
        <end position="289"/>
    </location>
</feature>
<keyword evidence="8" id="KW-1185">Reference proteome</keyword>
<dbReference type="GO" id="GO:0006820">
    <property type="term" value="P:monoatomic anion transport"/>
    <property type="evidence" value="ECO:0007669"/>
    <property type="project" value="TreeGrafter"/>
</dbReference>
<dbReference type="InterPro" id="IPR011701">
    <property type="entry name" value="MFS"/>
</dbReference>
<evidence type="ECO:0000259" key="6">
    <source>
        <dbReference type="PROSITE" id="PS50850"/>
    </source>
</evidence>
<comment type="subcellular location">
    <subcellularLocation>
        <location evidence="1">Membrane</location>
        <topology evidence="1">Multi-pass membrane protein</topology>
    </subcellularLocation>
</comment>
<dbReference type="SUPFAM" id="SSF103473">
    <property type="entry name" value="MFS general substrate transporter"/>
    <property type="match status" value="2"/>
</dbReference>
<dbReference type="GO" id="GO:0016020">
    <property type="term" value="C:membrane"/>
    <property type="evidence" value="ECO:0007669"/>
    <property type="project" value="UniProtKB-SubCell"/>
</dbReference>
<evidence type="ECO:0000256" key="5">
    <source>
        <dbReference type="SAM" id="Phobius"/>
    </source>
</evidence>
<dbReference type="PROSITE" id="PS50850">
    <property type="entry name" value="MFS"/>
    <property type="match status" value="1"/>
</dbReference>
<keyword evidence="3 5" id="KW-1133">Transmembrane helix</keyword>
<name>A0A3P7CSU2_SCHSO</name>
<feature type="transmembrane region" description="Helical" evidence="5">
    <location>
        <begin position="157"/>
        <end position="179"/>
    </location>
</feature>
<dbReference type="STRING" id="70667.A0A3P7CSU2"/>
<gene>
    <name evidence="7" type="ORF">SSLN_LOCUS14077</name>
</gene>
<dbReference type="InterPro" id="IPR036259">
    <property type="entry name" value="MFS_trans_sf"/>
</dbReference>
<dbReference type="FunFam" id="1.20.1250.20:FF:000452">
    <property type="entry name" value="sialin-like isoform X1"/>
    <property type="match status" value="1"/>
</dbReference>
<feature type="transmembrane region" description="Helical" evidence="5">
    <location>
        <begin position="309"/>
        <end position="329"/>
    </location>
</feature>
<dbReference type="Pfam" id="PF07690">
    <property type="entry name" value="MFS_1"/>
    <property type="match status" value="2"/>
</dbReference>
<evidence type="ECO:0000256" key="2">
    <source>
        <dbReference type="ARBA" id="ARBA00022692"/>
    </source>
</evidence>
<dbReference type="OrthoDB" id="2250022at2759"/>
<dbReference type="GO" id="GO:0015291">
    <property type="term" value="F:secondary active transmembrane transporter activity"/>
    <property type="evidence" value="ECO:0007669"/>
    <property type="project" value="UniProtKB-ARBA"/>
</dbReference>
<dbReference type="AlphaFoldDB" id="A0A3P7CSU2"/>
<evidence type="ECO:0000313" key="8">
    <source>
        <dbReference type="Proteomes" id="UP000275846"/>
    </source>
</evidence>
<dbReference type="Proteomes" id="UP000275846">
    <property type="component" value="Unassembled WGS sequence"/>
</dbReference>
<feature type="transmembrane region" description="Helical" evidence="5">
    <location>
        <begin position="341"/>
        <end position="359"/>
    </location>
</feature>
<dbReference type="CDD" id="cd17380">
    <property type="entry name" value="MFS_SLC17A9_like"/>
    <property type="match status" value="1"/>
</dbReference>
<dbReference type="PANTHER" id="PTHR11662">
    <property type="entry name" value="SOLUTE CARRIER FAMILY 17"/>
    <property type="match status" value="1"/>
</dbReference>
<feature type="transmembrane region" description="Helical" evidence="5">
    <location>
        <begin position="186"/>
        <end position="204"/>
    </location>
</feature>
<feature type="transmembrane region" description="Helical" evidence="5">
    <location>
        <begin position="210"/>
        <end position="231"/>
    </location>
</feature>
<evidence type="ECO:0000313" key="7">
    <source>
        <dbReference type="EMBL" id="VDM00463.1"/>
    </source>
</evidence>
<dbReference type="EMBL" id="UYSU01038633">
    <property type="protein sequence ID" value="VDM00463.1"/>
    <property type="molecule type" value="Genomic_DNA"/>
</dbReference>
<dbReference type="Gene3D" id="1.20.1250.20">
    <property type="entry name" value="MFS general substrate transporter like domains"/>
    <property type="match status" value="2"/>
</dbReference>
<feature type="transmembrane region" description="Helical" evidence="5">
    <location>
        <begin position="65"/>
        <end position="84"/>
    </location>
</feature>
<dbReference type="InterPro" id="IPR050382">
    <property type="entry name" value="MFS_Na/Anion_cotransporter"/>
</dbReference>
<accession>A0A3P7CSU2</accession>
<feature type="transmembrane region" description="Helical" evidence="5">
    <location>
        <begin position="96"/>
        <end position="115"/>
    </location>
</feature>
<evidence type="ECO:0000256" key="4">
    <source>
        <dbReference type="ARBA" id="ARBA00023136"/>
    </source>
</evidence>
<evidence type="ECO:0000256" key="1">
    <source>
        <dbReference type="ARBA" id="ARBA00004141"/>
    </source>
</evidence>
<feature type="transmembrane region" description="Helical" evidence="5">
    <location>
        <begin position="429"/>
        <end position="448"/>
    </location>
</feature>